<dbReference type="Pfam" id="PF13561">
    <property type="entry name" value="adh_short_C2"/>
    <property type="match status" value="1"/>
</dbReference>
<name>T0AQ34_9RHOO</name>
<dbReference type="STRING" id="1348657.M622_17575"/>
<dbReference type="eggNOG" id="COG1028">
    <property type="taxonomic scope" value="Bacteria"/>
</dbReference>
<gene>
    <name evidence="4" type="ORF">M622_17575</name>
</gene>
<dbReference type="OrthoDB" id="9806974at2"/>
<dbReference type="Gene3D" id="3.40.50.720">
    <property type="entry name" value="NAD(P)-binding Rossmann-like Domain"/>
    <property type="match status" value="1"/>
</dbReference>
<dbReference type="PRINTS" id="PR00081">
    <property type="entry name" value="GDHRDH"/>
</dbReference>
<dbReference type="PANTHER" id="PTHR42760:SF133">
    <property type="entry name" value="3-OXOACYL-[ACYL-CARRIER-PROTEIN] REDUCTASE"/>
    <property type="match status" value="1"/>
</dbReference>
<keyword evidence="2" id="KW-0560">Oxidoreductase</keyword>
<protein>
    <recommendedName>
        <fullName evidence="3">Ketoreductase domain-containing protein</fullName>
    </recommendedName>
</protein>
<sequence length="254" mass="26076">MNCRRLENKVMLVTGAASGIGAATATRLAAEGAVVWGGDLAPWAELPAWAAGDAARCARLDVTDDEAVAALIEAIVAREGRLDGVVHSAGVLGHGTLHEMAPAAVERVLRINLEGSLNVARHAVKPMLAQGSGSMVLVASVLGLHAHAGSVAYNVSKGGVVMLAKTLAVDYGTAGVRVNALCPGFVETPMTAPVAQYPAALKQLTDWHALGRFGRPEEMAAVAAFLVSDDASFVTGHAMVADGGWTAGQRVIVE</sequence>
<dbReference type="EMBL" id="ATJV01000067">
    <property type="protein sequence ID" value="EPZ14949.1"/>
    <property type="molecule type" value="Genomic_DNA"/>
</dbReference>
<dbReference type="PROSITE" id="PS00061">
    <property type="entry name" value="ADH_SHORT"/>
    <property type="match status" value="1"/>
</dbReference>
<keyword evidence="5" id="KW-1185">Reference proteome</keyword>
<dbReference type="PANTHER" id="PTHR42760">
    <property type="entry name" value="SHORT-CHAIN DEHYDROGENASES/REDUCTASES FAMILY MEMBER"/>
    <property type="match status" value="1"/>
</dbReference>
<dbReference type="RefSeq" id="WP_021249996.1">
    <property type="nucleotide sequence ID" value="NZ_ATJV01000067.1"/>
</dbReference>
<evidence type="ECO:0000259" key="3">
    <source>
        <dbReference type="SMART" id="SM00822"/>
    </source>
</evidence>
<dbReference type="InterPro" id="IPR020904">
    <property type="entry name" value="Sc_DH/Rdtase_CS"/>
</dbReference>
<feature type="domain" description="Ketoreductase" evidence="3">
    <location>
        <begin position="9"/>
        <end position="184"/>
    </location>
</feature>
<accession>T0AQ34</accession>
<dbReference type="InterPro" id="IPR057326">
    <property type="entry name" value="KR_dom"/>
</dbReference>
<evidence type="ECO:0000256" key="1">
    <source>
        <dbReference type="ARBA" id="ARBA00006484"/>
    </source>
</evidence>
<comment type="similarity">
    <text evidence="1">Belongs to the short-chain dehydrogenases/reductases (SDR) family.</text>
</comment>
<dbReference type="SMART" id="SM00822">
    <property type="entry name" value="PKS_KR"/>
    <property type="match status" value="1"/>
</dbReference>
<dbReference type="AlphaFoldDB" id="T0AQ34"/>
<evidence type="ECO:0000256" key="2">
    <source>
        <dbReference type="ARBA" id="ARBA00023002"/>
    </source>
</evidence>
<dbReference type="GO" id="GO:0016616">
    <property type="term" value="F:oxidoreductase activity, acting on the CH-OH group of donors, NAD or NADP as acceptor"/>
    <property type="evidence" value="ECO:0007669"/>
    <property type="project" value="UniProtKB-ARBA"/>
</dbReference>
<dbReference type="FunFam" id="3.40.50.720:FF:000084">
    <property type="entry name" value="Short-chain dehydrogenase reductase"/>
    <property type="match status" value="1"/>
</dbReference>
<reference evidence="4 5" key="1">
    <citation type="submission" date="2013-06" db="EMBL/GenBank/DDBJ databases">
        <title>Draft genome sequence of Thauera terpenica.</title>
        <authorList>
            <person name="Liu B."/>
            <person name="Frostegard A.H."/>
            <person name="Shapleigh J.P."/>
        </authorList>
    </citation>
    <scope>NUCLEOTIDE SEQUENCE [LARGE SCALE GENOMIC DNA]</scope>
    <source>
        <strain evidence="4 5">58Eu</strain>
    </source>
</reference>
<comment type="caution">
    <text evidence="4">The sequence shown here is derived from an EMBL/GenBank/DDBJ whole genome shotgun (WGS) entry which is preliminary data.</text>
</comment>
<evidence type="ECO:0000313" key="5">
    <source>
        <dbReference type="Proteomes" id="UP000015455"/>
    </source>
</evidence>
<evidence type="ECO:0000313" key="4">
    <source>
        <dbReference type="EMBL" id="EPZ14949.1"/>
    </source>
</evidence>
<dbReference type="PATRIC" id="fig|1348657.5.peg.2599"/>
<dbReference type="InterPro" id="IPR036291">
    <property type="entry name" value="NAD(P)-bd_dom_sf"/>
</dbReference>
<dbReference type="InterPro" id="IPR002347">
    <property type="entry name" value="SDR_fam"/>
</dbReference>
<organism evidence="4 5">
    <name type="scientific">Thauera terpenica 58Eu</name>
    <dbReference type="NCBI Taxonomy" id="1348657"/>
    <lineage>
        <taxon>Bacteria</taxon>
        <taxon>Pseudomonadati</taxon>
        <taxon>Pseudomonadota</taxon>
        <taxon>Betaproteobacteria</taxon>
        <taxon>Rhodocyclales</taxon>
        <taxon>Zoogloeaceae</taxon>
        <taxon>Thauera</taxon>
    </lineage>
</organism>
<dbReference type="PRINTS" id="PR00080">
    <property type="entry name" value="SDRFAMILY"/>
</dbReference>
<proteinExistence type="inferred from homology"/>
<dbReference type="Proteomes" id="UP000015455">
    <property type="component" value="Unassembled WGS sequence"/>
</dbReference>
<dbReference type="SUPFAM" id="SSF51735">
    <property type="entry name" value="NAD(P)-binding Rossmann-fold domains"/>
    <property type="match status" value="1"/>
</dbReference>